<protein>
    <submittedName>
        <fullName evidence="2">SMI1/KNR4 family protein</fullName>
    </submittedName>
</protein>
<dbReference type="InterPro" id="IPR018958">
    <property type="entry name" value="Knr4/Smi1-like_dom"/>
</dbReference>
<dbReference type="InterPro" id="IPR037883">
    <property type="entry name" value="Knr4/Smi1-like_sf"/>
</dbReference>
<dbReference type="Proteomes" id="UP001379533">
    <property type="component" value="Chromosome"/>
</dbReference>
<dbReference type="EMBL" id="CP089982">
    <property type="protein sequence ID" value="WXA97906.1"/>
    <property type="molecule type" value="Genomic_DNA"/>
</dbReference>
<dbReference type="Pfam" id="PF09346">
    <property type="entry name" value="SMI1_KNR4"/>
    <property type="match status" value="1"/>
</dbReference>
<accession>A0ABZ2KGV3</accession>
<organism evidence="2 3">
    <name type="scientific">Pendulispora brunnea</name>
    <dbReference type="NCBI Taxonomy" id="2905690"/>
    <lineage>
        <taxon>Bacteria</taxon>
        <taxon>Pseudomonadati</taxon>
        <taxon>Myxococcota</taxon>
        <taxon>Myxococcia</taxon>
        <taxon>Myxococcales</taxon>
        <taxon>Sorangiineae</taxon>
        <taxon>Pendulisporaceae</taxon>
        <taxon>Pendulispora</taxon>
    </lineage>
</organism>
<proteinExistence type="predicted"/>
<keyword evidence="3" id="KW-1185">Reference proteome</keyword>
<reference evidence="2 3" key="1">
    <citation type="submission" date="2021-12" db="EMBL/GenBank/DDBJ databases">
        <title>Discovery of the Pendulisporaceae a myxobacterial family with distinct sporulation behavior and unique specialized metabolism.</title>
        <authorList>
            <person name="Garcia R."/>
            <person name="Popoff A."/>
            <person name="Bader C.D."/>
            <person name="Loehr J."/>
            <person name="Walesch S."/>
            <person name="Walt C."/>
            <person name="Boldt J."/>
            <person name="Bunk B."/>
            <person name="Haeckl F.J.F.P.J."/>
            <person name="Gunesch A.P."/>
            <person name="Birkelbach J."/>
            <person name="Nuebel U."/>
            <person name="Pietschmann T."/>
            <person name="Bach T."/>
            <person name="Mueller R."/>
        </authorList>
    </citation>
    <scope>NUCLEOTIDE SEQUENCE [LARGE SCALE GENOMIC DNA]</scope>
    <source>
        <strain evidence="2 3">MSr12523</strain>
    </source>
</reference>
<evidence type="ECO:0000313" key="3">
    <source>
        <dbReference type="Proteomes" id="UP001379533"/>
    </source>
</evidence>
<dbReference type="Gene3D" id="3.40.1580.10">
    <property type="entry name" value="SMI1/KNR4-like"/>
    <property type="match status" value="1"/>
</dbReference>
<dbReference type="RefSeq" id="WP_394848524.1">
    <property type="nucleotide sequence ID" value="NZ_CP089982.1"/>
</dbReference>
<gene>
    <name evidence="2" type="ORF">LZC95_13825</name>
</gene>
<evidence type="ECO:0000259" key="1">
    <source>
        <dbReference type="Pfam" id="PF09346"/>
    </source>
</evidence>
<sequence>MTDGDFLRKLRERATHPPCSTEAVAMAEEQLGFPLPPFLRYVYQNVADGGFGPGGGLFSVQRGHRSHREGCAGEGLVQVYEEVAVEPDWPRHLLPICDWGRATWSCLDCRSPEGQIVTSAGDAPLAVTGRDVRGWLLAWLDGVDLWAEMFEPMTSTGQGRPRGAPWA</sequence>
<name>A0ABZ2KGV3_9BACT</name>
<evidence type="ECO:0000313" key="2">
    <source>
        <dbReference type="EMBL" id="WXA97906.1"/>
    </source>
</evidence>
<feature type="domain" description="Knr4/Smi1-like" evidence="1">
    <location>
        <begin position="18"/>
        <end position="119"/>
    </location>
</feature>
<dbReference type="SUPFAM" id="SSF160631">
    <property type="entry name" value="SMI1/KNR4-like"/>
    <property type="match status" value="1"/>
</dbReference>